<proteinExistence type="predicted"/>
<reference evidence="1 2" key="1">
    <citation type="submission" date="2016-08" db="EMBL/GenBank/DDBJ databases">
        <title>Genomes of anaerobic fungi encode conserved fungal cellulosomes for biomass hydrolysis.</title>
        <authorList>
            <consortium name="DOE Joint Genome Institute"/>
            <person name="Haitjema C.H."/>
            <person name="Gilmore S.P."/>
            <person name="Henske J.K."/>
            <person name="Solomon K.V."/>
            <person name="De Groot R."/>
            <person name="Kuo A."/>
            <person name="Mondo S.J."/>
            <person name="Salamov A.A."/>
            <person name="Labutti K."/>
            <person name="Zhao Z."/>
            <person name="Chiniquy J."/>
            <person name="Barry K."/>
            <person name="Brewer H.M."/>
            <person name="Purvine S.O."/>
            <person name="Wright A.T."/>
            <person name="Boxma B."/>
            <person name="Van Alen T."/>
            <person name="Hackstein J.H."/>
            <person name="Baker S.E."/>
            <person name="Grigoriev I.V."/>
            <person name="O'Malley M.A."/>
        </authorList>
    </citation>
    <scope>NUCLEOTIDE SEQUENCE [LARGE SCALE GENOMIC DNA]</scope>
    <source>
        <strain evidence="2">finn</strain>
    </source>
</reference>
<name>A0A1Y1VNY6_9FUNG</name>
<gene>
    <name evidence="1" type="ORF">BCR36DRAFT_365702</name>
</gene>
<protein>
    <submittedName>
        <fullName evidence="1">Uncharacterized protein</fullName>
    </submittedName>
</protein>
<reference evidence="1 2" key="2">
    <citation type="submission" date="2016-08" db="EMBL/GenBank/DDBJ databases">
        <title>Pervasive Adenine N6-methylation of Active Genes in Fungi.</title>
        <authorList>
            <consortium name="DOE Joint Genome Institute"/>
            <person name="Mondo S.J."/>
            <person name="Dannebaum R.O."/>
            <person name="Kuo R.C."/>
            <person name="Labutti K."/>
            <person name="Haridas S."/>
            <person name="Kuo A."/>
            <person name="Salamov A."/>
            <person name="Ahrendt S.R."/>
            <person name="Lipzen A."/>
            <person name="Sullivan W."/>
            <person name="Andreopoulos W.B."/>
            <person name="Clum A."/>
            <person name="Lindquist E."/>
            <person name="Daum C."/>
            <person name="Ramamoorthy G.K."/>
            <person name="Gryganskyi A."/>
            <person name="Culley D."/>
            <person name="Magnuson J.K."/>
            <person name="James T.Y."/>
            <person name="O'Malley M.A."/>
            <person name="Stajich J.E."/>
            <person name="Spatafora J.W."/>
            <person name="Visel A."/>
            <person name="Grigoriev I.V."/>
        </authorList>
    </citation>
    <scope>NUCLEOTIDE SEQUENCE [LARGE SCALE GENOMIC DNA]</scope>
    <source>
        <strain evidence="2">finn</strain>
    </source>
</reference>
<evidence type="ECO:0000313" key="2">
    <source>
        <dbReference type="Proteomes" id="UP000193719"/>
    </source>
</evidence>
<organism evidence="1 2">
    <name type="scientific">Piromyces finnis</name>
    <dbReference type="NCBI Taxonomy" id="1754191"/>
    <lineage>
        <taxon>Eukaryota</taxon>
        <taxon>Fungi</taxon>
        <taxon>Fungi incertae sedis</taxon>
        <taxon>Chytridiomycota</taxon>
        <taxon>Chytridiomycota incertae sedis</taxon>
        <taxon>Neocallimastigomycetes</taxon>
        <taxon>Neocallimastigales</taxon>
        <taxon>Neocallimastigaceae</taxon>
        <taxon>Piromyces</taxon>
    </lineage>
</organism>
<dbReference type="AlphaFoldDB" id="A0A1Y1VNY6"/>
<comment type="caution">
    <text evidence="1">The sequence shown here is derived from an EMBL/GenBank/DDBJ whole genome shotgun (WGS) entry which is preliminary data.</text>
</comment>
<accession>A0A1Y1VNY6</accession>
<sequence length="102" mass="11433">MSYVYSLYMQSTGEDEALSDTCKSKKYTESLIKSFKEINIDRFAAYESLSFTAGGYTYQAINSIKNSISFLVSNKCKSSEISDTSDFITTKIDTALLPLLLF</sequence>
<keyword evidence="2" id="KW-1185">Reference proteome</keyword>
<dbReference type="EMBL" id="MCFH01000001">
    <property type="protein sequence ID" value="ORX61118.1"/>
    <property type="molecule type" value="Genomic_DNA"/>
</dbReference>
<dbReference type="Proteomes" id="UP000193719">
    <property type="component" value="Unassembled WGS sequence"/>
</dbReference>
<evidence type="ECO:0000313" key="1">
    <source>
        <dbReference type="EMBL" id="ORX61118.1"/>
    </source>
</evidence>